<evidence type="ECO:0000313" key="1">
    <source>
        <dbReference type="EMBL" id="SFU33167.1"/>
    </source>
</evidence>
<dbReference type="STRING" id="1224947.SAMN05216480_101793"/>
<keyword evidence="2" id="KW-1185">Reference proteome</keyword>
<dbReference type="OrthoDB" id="627554at2"/>
<name>A0A1I7FAJ3_9FLAO</name>
<dbReference type="RefSeq" id="WP_143106334.1">
    <property type="nucleotide sequence ID" value="NZ_FPBK01000001.1"/>
</dbReference>
<dbReference type="Proteomes" id="UP000199138">
    <property type="component" value="Unassembled WGS sequence"/>
</dbReference>
<dbReference type="InterPro" id="IPR018550">
    <property type="entry name" value="Lipid-A_deacylase-rel"/>
</dbReference>
<proteinExistence type="predicted"/>
<gene>
    <name evidence="1" type="ORF">SAMN05216480_101793</name>
</gene>
<dbReference type="Pfam" id="PF09411">
    <property type="entry name" value="PagL"/>
    <property type="match status" value="1"/>
</dbReference>
<evidence type="ECO:0000313" key="2">
    <source>
        <dbReference type="Proteomes" id="UP000199138"/>
    </source>
</evidence>
<dbReference type="Gene3D" id="2.40.160.20">
    <property type="match status" value="1"/>
</dbReference>
<accession>A0A1I7FAJ3</accession>
<protein>
    <submittedName>
        <fullName evidence="1">Lipid A 3-O-deacylase (PagL)</fullName>
    </submittedName>
</protein>
<dbReference type="AlphaFoldDB" id="A0A1I7FAJ3"/>
<reference evidence="1 2" key="1">
    <citation type="submission" date="2016-10" db="EMBL/GenBank/DDBJ databases">
        <authorList>
            <person name="de Groot N.N."/>
        </authorList>
    </citation>
    <scope>NUCLEOTIDE SEQUENCE [LARGE SCALE GENOMIC DNA]</scope>
    <source>
        <strain evidence="1 2">CGMCC 1.12333</strain>
    </source>
</reference>
<sequence>MEANSNFPETNLQSGYFFGFGTYNHNNSSEWIYRLNKPKTGIMAGITHFGNTEKIGLAYSIVPFTEFSLNKSRTFFVQLGMGASYFNTIYDSVYNPLNKGIATKINWSFKSLLFYQLKETNQIKYKIGVGYFHHSNGHTRLPNQGLNSFLVSVAAEIKTNPNKTSKESNVPHHQRSTYNFIKTRFGLGQNALSEYFNTKKEVYNFSFSYGKVINKTYKLEVGAYYRVYEHYYDYIRNEEQLITEEYQHFIKNPFGYASNVGVFGSGELLLGHVGMEFQLGLNIYKPFYPIDYKLNGGYDYEYETPEGTQIAVVLGELDWYYEIKKSISARMGLNYYFINTNKTPQHNFFLGAHINANLGQADFSELSAGYVYSFHYKQKNR</sequence>
<organism evidence="1 2">
    <name type="scientific">Pustulibacterium marinum</name>
    <dbReference type="NCBI Taxonomy" id="1224947"/>
    <lineage>
        <taxon>Bacteria</taxon>
        <taxon>Pseudomonadati</taxon>
        <taxon>Bacteroidota</taxon>
        <taxon>Flavobacteriia</taxon>
        <taxon>Flavobacteriales</taxon>
        <taxon>Flavobacteriaceae</taxon>
        <taxon>Pustulibacterium</taxon>
    </lineage>
</organism>
<dbReference type="EMBL" id="FPBK01000001">
    <property type="protein sequence ID" value="SFU33167.1"/>
    <property type="molecule type" value="Genomic_DNA"/>
</dbReference>